<dbReference type="AlphaFoldDB" id="B0SZF2"/>
<evidence type="ECO:0008006" key="3">
    <source>
        <dbReference type="Google" id="ProtNLM"/>
    </source>
</evidence>
<organism evidence="2">
    <name type="scientific">Caulobacter sp. (strain K31)</name>
    <dbReference type="NCBI Taxonomy" id="366602"/>
    <lineage>
        <taxon>Bacteria</taxon>
        <taxon>Pseudomonadati</taxon>
        <taxon>Pseudomonadota</taxon>
        <taxon>Alphaproteobacteria</taxon>
        <taxon>Caulobacterales</taxon>
        <taxon>Caulobacteraceae</taxon>
        <taxon>Caulobacter</taxon>
    </lineage>
</organism>
<dbReference type="HOGENOM" id="CLU_1674751_0_0_5"/>
<accession>B0SZF2</accession>
<dbReference type="EMBL" id="CP000927">
    <property type="protein sequence ID" value="ABZ73481.1"/>
    <property type="molecule type" value="Genomic_DNA"/>
</dbReference>
<keyword evidence="1" id="KW-0472">Membrane</keyword>
<keyword evidence="1" id="KW-0812">Transmembrane</keyword>
<feature type="transmembrane region" description="Helical" evidence="1">
    <location>
        <begin position="131"/>
        <end position="149"/>
    </location>
</feature>
<name>B0SZF2_CAUSK</name>
<gene>
    <name evidence="2" type="ordered locus">Caul_4361</name>
</gene>
<feature type="transmembrane region" description="Helical" evidence="1">
    <location>
        <begin position="102"/>
        <end position="125"/>
    </location>
</feature>
<dbReference type="OrthoDB" id="7572612at2"/>
<evidence type="ECO:0000256" key="1">
    <source>
        <dbReference type="SAM" id="Phobius"/>
    </source>
</evidence>
<keyword evidence="1" id="KW-1133">Transmembrane helix</keyword>
<proteinExistence type="predicted"/>
<dbReference type="KEGG" id="cak:Caul_4361"/>
<feature type="transmembrane region" description="Helical" evidence="1">
    <location>
        <begin position="60"/>
        <end position="81"/>
    </location>
</feature>
<evidence type="ECO:0000313" key="2">
    <source>
        <dbReference type="EMBL" id="ABZ73481.1"/>
    </source>
</evidence>
<feature type="transmembrane region" description="Helical" evidence="1">
    <location>
        <begin position="27"/>
        <end position="48"/>
    </location>
</feature>
<reference evidence="2" key="1">
    <citation type="submission" date="2008-01" db="EMBL/GenBank/DDBJ databases">
        <title>Complete sequence of chromosome of Caulobacter sp. K31.</title>
        <authorList>
            <consortium name="US DOE Joint Genome Institute"/>
            <person name="Copeland A."/>
            <person name="Lucas S."/>
            <person name="Lapidus A."/>
            <person name="Barry K."/>
            <person name="Glavina del Rio T."/>
            <person name="Dalin E."/>
            <person name="Tice H."/>
            <person name="Pitluck S."/>
            <person name="Bruce D."/>
            <person name="Goodwin L."/>
            <person name="Thompson L.S."/>
            <person name="Brettin T."/>
            <person name="Detter J.C."/>
            <person name="Han C."/>
            <person name="Schmutz J."/>
            <person name="Larimer F."/>
            <person name="Land M."/>
            <person name="Hauser L."/>
            <person name="Kyrpides N."/>
            <person name="Kim E."/>
            <person name="Stephens C."/>
            <person name="Richardson P."/>
        </authorList>
    </citation>
    <scope>NUCLEOTIDE SEQUENCE [LARGE SCALE GENOMIC DNA]</scope>
    <source>
        <strain evidence="2">K31</strain>
    </source>
</reference>
<dbReference type="eggNOG" id="ENOG502ZQCW">
    <property type="taxonomic scope" value="Bacteria"/>
</dbReference>
<protein>
    <recommendedName>
        <fullName evidence="3">Transmembrane protein</fullName>
    </recommendedName>
</protein>
<sequence>MTSHPSTGRASAGEIAERAQRRRNRMLWLAPMLFFIWQGAFFSGYAAPHTPLRTVEIVSLGSHLFLGVVLLFLLATGGGWRHGKAVRALLDDEATRAHRAQAYAWGFWALTLCVVALYATAPFVHLATGEIAHILLSVAVAVPALRFVMLERRADRG</sequence>
<dbReference type="STRING" id="366602.Caul_4361"/>